<keyword evidence="2" id="KW-1133">Transmembrane helix</keyword>
<dbReference type="InParanoid" id="K5VIJ2"/>
<keyword evidence="2" id="KW-0812">Transmembrane</keyword>
<name>K5VIJ2_PHACS</name>
<evidence type="ECO:0000313" key="4">
    <source>
        <dbReference type="Proteomes" id="UP000008370"/>
    </source>
</evidence>
<dbReference type="HOGENOM" id="CLU_549938_0_0_1"/>
<evidence type="ECO:0000256" key="2">
    <source>
        <dbReference type="SAM" id="Phobius"/>
    </source>
</evidence>
<proteinExistence type="predicted"/>
<accession>K5VIJ2</accession>
<dbReference type="KEGG" id="pco:PHACADRAFT_165718"/>
<reference evidence="3 4" key="1">
    <citation type="journal article" date="2012" name="BMC Genomics">
        <title>Comparative genomics of the white-rot fungi, Phanerochaete carnosa and P. chrysosporium, to elucidate the genetic basis of the distinct wood types they colonize.</title>
        <authorList>
            <person name="Suzuki H."/>
            <person name="MacDonald J."/>
            <person name="Syed K."/>
            <person name="Salamov A."/>
            <person name="Hori C."/>
            <person name="Aerts A."/>
            <person name="Henrissat B."/>
            <person name="Wiebenga A."/>
            <person name="vanKuyk P.A."/>
            <person name="Barry K."/>
            <person name="Lindquist E."/>
            <person name="LaButti K."/>
            <person name="Lapidus A."/>
            <person name="Lucas S."/>
            <person name="Coutinho P."/>
            <person name="Gong Y."/>
            <person name="Samejima M."/>
            <person name="Mahadevan R."/>
            <person name="Abou-Zaid M."/>
            <person name="de Vries R.P."/>
            <person name="Igarashi K."/>
            <person name="Yadav J.S."/>
            <person name="Grigoriev I.V."/>
            <person name="Master E.R."/>
        </authorList>
    </citation>
    <scope>NUCLEOTIDE SEQUENCE [LARGE SCALE GENOMIC DNA]</scope>
    <source>
        <strain evidence="3 4">HHB-10118-sp</strain>
    </source>
</reference>
<dbReference type="RefSeq" id="XP_007400255.1">
    <property type="nucleotide sequence ID" value="XM_007400193.1"/>
</dbReference>
<evidence type="ECO:0000313" key="3">
    <source>
        <dbReference type="EMBL" id="EKM51098.1"/>
    </source>
</evidence>
<dbReference type="EMBL" id="JH930477">
    <property type="protein sequence ID" value="EKM51098.1"/>
    <property type="molecule type" value="Genomic_DNA"/>
</dbReference>
<organism evidence="3 4">
    <name type="scientific">Phanerochaete carnosa (strain HHB-10118-sp)</name>
    <name type="common">White-rot fungus</name>
    <name type="synonym">Peniophora carnosa</name>
    <dbReference type="NCBI Taxonomy" id="650164"/>
    <lineage>
        <taxon>Eukaryota</taxon>
        <taxon>Fungi</taxon>
        <taxon>Dikarya</taxon>
        <taxon>Basidiomycota</taxon>
        <taxon>Agaricomycotina</taxon>
        <taxon>Agaricomycetes</taxon>
        <taxon>Polyporales</taxon>
        <taxon>Phanerochaetaceae</taxon>
        <taxon>Phanerochaete</taxon>
    </lineage>
</organism>
<dbReference type="OrthoDB" id="4179406at2759"/>
<gene>
    <name evidence="3" type="ORF">PHACADRAFT_165718</name>
</gene>
<feature type="transmembrane region" description="Helical" evidence="2">
    <location>
        <begin position="146"/>
        <end position="165"/>
    </location>
</feature>
<sequence>MQLSGIVRWVDAVNQEVYPERMPENTEQPSPELVSEELCDDHTSVSSVTQPGEEPMEVTNPFIAEVSAVAVHAIEPSPLELAPREPRTNRTSSVTQRGEESMEIAKPFIAEIPARAITPVDPPPPAPLQGHHGYVVRDTTHAILRIHSLFMIVAVGLASLLIPAVRDPAFDASLKAICTSPLRTSFTFCRGPQDVVVMHDFSALAQIHSMTLATLYDTAIGVWTLSEELAHQGRSAKQLAYYAKDSSLSVRETLSHDLHLLNENAKTSASSLNRLGATTVGTVMRTGASFERIYRIVHSVQISMDDSPLPSLDVDDIAIKFEQTFLLAVAELKEDLEALQNATSFTLGDLFVLEEQVDAIDAVARREDRALETSIEHMERKAARSLLWARARAETALDGLLDDALLVRKIRDNCEDARQAVTASAKAVAQMLAEMEYLGGLPTTRLLMDGVALPQLEEDLKACSVGIEATLDKFEGARAQERAKRWAVVDARNGDP</sequence>
<dbReference type="Proteomes" id="UP000008370">
    <property type="component" value="Unassembled WGS sequence"/>
</dbReference>
<feature type="region of interest" description="Disordered" evidence="1">
    <location>
        <begin position="79"/>
        <end position="100"/>
    </location>
</feature>
<protein>
    <submittedName>
        <fullName evidence="3">Uncharacterized protein</fullName>
    </submittedName>
</protein>
<keyword evidence="2" id="KW-0472">Membrane</keyword>
<evidence type="ECO:0000256" key="1">
    <source>
        <dbReference type="SAM" id="MobiDB-lite"/>
    </source>
</evidence>
<dbReference type="GeneID" id="18909321"/>
<dbReference type="AlphaFoldDB" id="K5VIJ2"/>
<keyword evidence="4" id="KW-1185">Reference proteome</keyword>